<dbReference type="EMBL" id="OY731402">
    <property type="protein sequence ID" value="CAJ1956642.1"/>
    <property type="molecule type" value="Genomic_DNA"/>
</dbReference>
<reference evidence="2" key="1">
    <citation type="submission" date="2023-10" db="EMBL/GenBank/DDBJ databases">
        <authorList>
            <person name="Domelevo Entfellner J.-B."/>
        </authorList>
    </citation>
    <scope>NUCLEOTIDE SEQUENCE</scope>
</reference>
<feature type="compositionally biased region" description="Low complexity" evidence="1">
    <location>
        <begin position="7"/>
        <end position="18"/>
    </location>
</feature>
<protein>
    <submittedName>
        <fullName evidence="2">Uncharacterized protein</fullName>
    </submittedName>
</protein>
<feature type="compositionally biased region" description="Polar residues" evidence="1">
    <location>
        <begin position="19"/>
        <end position="28"/>
    </location>
</feature>
<dbReference type="AlphaFoldDB" id="A0AA86SJ40"/>
<dbReference type="Proteomes" id="UP001189624">
    <property type="component" value="Chromosome 5"/>
</dbReference>
<accession>A0AA86SJ40</accession>
<evidence type="ECO:0000256" key="1">
    <source>
        <dbReference type="SAM" id="MobiDB-lite"/>
    </source>
</evidence>
<feature type="region of interest" description="Disordered" evidence="1">
    <location>
        <begin position="1"/>
        <end position="36"/>
    </location>
</feature>
<dbReference type="Gramene" id="rna-AYBTSS11_LOCUS16771">
    <property type="protein sequence ID" value="CAJ1956642.1"/>
    <property type="gene ID" value="gene-AYBTSS11_LOCUS16771"/>
</dbReference>
<evidence type="ECO:0000313" key="2">
    <source>
        <dbReference type="EMBL" id="CAJ1956642.1"/>
    </source>
</evidence>
<sequence>MLTLQTSHSSSIPVSSYSPVNDTTQGKQDISLKSPRPTQLRNLLDIGDKYLGLNKVQDKLGAVQINTYTECKTEEEVT</sequence>
<organism evidence="2 3">
    <name type="scientific">Sphenostylis stenocarpa</name>
    <dbReference type="NCBI Taxonomy" id="92480"/>
    <lineage>
        <taxon>Eukaryota</taxon>
        <taxon>Viridiplantae</taxon>
        <taxon>Streptophyta</taxon>
        <taxon>Embryophyta</taxon>
        <taxon>Tracheophyta</taxon>
        <taxon>Spermatophyta</taxon>
        <taxon>Magnoliopsida</taxon>
        <taxon>eudicotyledons</taxon>
        <taxon>Gunneridae</taxon>
        <taxon>Pentapetalae</taxon>
        <taxon>rosids</taxon>
        <taxon>fabids</taxon>
        <taxon>Fabales</taxon>
        <taxon>Fabaceae</taxon>
        <taxon>Papilionoideae</taxon>
        <taxon>50 kb inversion clade</taxon>
        <taxon>NPAAA clade</taxon>
        <taxon>indigoferoid/millettioid clade</taxon>
        <taxon>Phaseoleae</taxon>
        <taxon>Sphenostylis</taxon>
    </lineage>
</organism>
<keyword evidence="3" id="KW-1185">Reference proteome</keyword>
<name>A0AA86SJ40_9FABA</name>
<evidence type="ECO:0000313" key="3">
    <source>
        <dbReference type="Proteomes" id="UP001189624"/>
    </source>
</evidence>
<gene>
    <name evidence="2" type="ORF">AYBTSS11_LOCUS16771</name>
</gene>
<proteinExistence type="predicted"/>